<reference evidence="1" key="1">
    <citation type="submission" date="2021-06" db="EMBL/GenBank/DDBJ databases">
        <authorList>
            <person name="Ellington A.J."/>
            <person name="Bryan N.C."/>
            <person name="Christner B.C."/>
            <person name="Reisch C.R."/>
        </authorList>
    </citation>
    <scope>NUCLEOTIDE SEQUENCE</scope>
    <source>
        <strain evidence="1">L6-1</strain>
    </source>
</reference>
<sequence>MFDALIVGGGPVGVFVACELKLAGANPLVLERLPGISQWDKAHGLTGQVVRLLDQRGLFERCARVAEPSPAPAFFFGALPLPLHVLGERNPMYLLHINQRDLERVLNDRAAELGVEIRRGVELRSFQQDDDHVDITVVDTTTEVETTLSGRYLIGSDGARSTVRKQSGIGFPGNTDHHVVDRTVLIAPTDDLVAAGPGRVRVAGIGEIAAAFHRTETGVATIALHDPEHPLVYTAEWEDAPEQSSPGDGAAMTLAEMEDSLERVLGVRIALAPPAAGEPTLLRRLSGRNTRVADRYRDRRVFLLGDAAHVHSAAGGPGLNLALQDAANLAWKLAAELAGTAPAGLLDTYEAERRPLGQRVFMQTQAQTALMAPGSDVTALRDLFAELLTDTGTVQRIADLLAGADVRYEMGATDPDGPTGWFAPSAQLTLADGTRRRLPALLHAARPVLIDDDGSLRDAAAPWTDRVEHVELAAGGGLPSMLVRPDGFVAWSRTDPTDVRTALRAWFGEPRPAAVRTAATSEA</sequence>
<name>A0ACD1E1W5_9MICO</name>
<gene>
    <name evidence="1" type="ORF">KM842_10755</name>
</gene>
<accession>A0ACD1E1W5</accession>
<evidence type="ECO:0000313" key="2">
    <source>
        <dbReference type="Proteomes" id="UP000681794"/>
    </source>
</evidence>
<keyword evidence="1" id="KW-0560">Oxidoreductase</keyword>
<keyword evidence="1" id="KW-0503">Monooxygenase</keyword>
<evidence type="ECO:0000313" key="1">
    <source>
        <dbReference type="EMBL" id="QWS32753.1"/>
    </source>
</evidence>
<protein>
    <submittedName>
        <fullName evidence="1">FAD-dependent monooxygenase</fullName>
    </submittedName>
</protein>
<organism evidence="1 2">
    <name type="scientific">Curtobacterium aetherium</name>
    <dbReference type="NCBI Taxonomy" id="2841594"/>
    <lineage>
        <taxon>Bacteria</taxon>
        <taxon>Bacillati</taxon>
        <taxon>Actinomycetota</taxon>
        <taxon>Actinomycetes</taxon>
        <taxon>Micrococcales</taxon>
        <taxon>Microbacteriaceae</taxon>
        <taxon>Curtobacterium</taxon>
    </lineage>
</organism>
<dbReference type="Proteomes" id="UP000681794">
    <property type="component" value="Chromosome"/>
</dbReference>
<keyword evidence="2" id="KW-1185">Reference proteome</keyword>
<proteinExistence type="predicted"/>
<dbReference type="EMBL" id="CP076544">
    <property type="protein sequence ID" value="QWS32753.1"/>
    <property type="molecule type" value="Genomic_DNA"/>
</dbReference>